<dbReference type="EMBL" id="CP003360">
    <property type="protein sequence ID" value="AFM23266.1"/>
    <property type="molecule type" value="Genomic_DNA"/>
</dbReference>
<accession>I4C125</accession>
<keyword evidence="6 9" id="KW-0812">Transmembrane</keyword>
<sequence>MILWFIITAVPLTFLALYGLIKSSFVKPVYDLKSGPFPFVEILIPIKGIFPDQKTVLEGFLNQDYPDYRVAFLIEDDRDPAAGLLQELAMQYDNCTIVVSGIATDCAQKNFNLVAGLKQLQRKTEIVIFCDSTNEPDTNWLARFTYHLRHGKAQAVTTFRQFRPNPETIGGVSQAIYGSFVLTLVLLNPKPWGGGTAIRREILDRLNVAEVWSQTVVDDLVLGNLLERNKIGIYMDSASMLVSPLRNQTVGGFLAYLDRQILFPKFTNPGIWCATLLIHLNLTVAIVVSTAVLLLSFAGLCSFTSGLASAIFMMGVSLIGFLLWRFSSSSISLKAWMVAFLPCIFLSAGVFLRSIFRNYIDWHGRRYYPGKGGRVLRISVIDPS</sequence>
<reference evidence="11" key="1">
    <citation type="submission" date="2012-06" db="EMBL/GenBank/DDBJ databases">
        <title>Complete sequence of chromosome of Desulfomonile tiedjei DSM 6799.</title>
        <authorList>
            <person name="Lucas S."/>
            <person name="Copeland A."/>
            <person name="Lapidus A."/>
            <person name="Glavina del Rio T."/>
            <person name="Dalin E."/>
            <person name="Tice H."/>
            <person name="Bruce D."/>
            <person name="Goodwin L."/>
            <person name="Pitluck S."/>
            <person name="Peters L."/>
            <person name="Ovchinnikova G."/>
            <person name="Zeytun A."/>
            <person name="Lu M."/>
            <person name="Kyrpides N."/>
            <person name="Mavromatis K."/>
            <person name="Ivanova N."/>
            <person name="Brettin T."/>
            <person name="Detter J.C."/>
            <person name="Han C."/>
            <person name="Larimer F."/>
            <person name="Land M."/>
            <person name="Hauser L."/>
            <person name="Markowitz V."/>
            <person name="Cheng J.-F."/>
            <person name="Hugenholtz P."/>
            <person name="Woyke T."/>
            <person name="Wu D."/>
            <person name="Spring S."/>
            <person name="Schroeder M."/>
            <person name="Brambilla E."/>
            <person name="Klenk H.-P."/>
            <person name="Eisen J.A."/>
        </authorList>
    </citation>
    <scope>NUCLEOTIDE SEQUENCE [LARGE SCALE GENOMIC DNA]</scope>
    <source>
        <strain evidence="11">ATCC 49306 / DSM 6799 / DCB-1</strain>
    </source>
</reference>
<evidence type="ECO:0000256" key="4">
    <source>
        <dbReference type="ARBA" id="ARBA00022676"/>
    </source>
</evidence>
<comment type="subcellular location">
    <subcellularLocation>
        <location evidence="1">Membrane</location>
        <topology evidence="1">Multi-pass membrane protein</topology>
    </subcellularLocation>
</comment>
<dbReference type="InterPro" id="IPR025993">
    <property type="entry name" value="Ceramide_glucosylTrfase"/>
</dbReference>
<dbReference type="GO" id="GO:0008120">
    <property type="term" value="F:ceramide glucosyltransferase activity"/>
    <property type="evidence" value="ECO:0007669"/>
    <property type="project" value="TreeGrafter"/>
</dbReference>
<keyword evidence="4" id="KW-0328">Glycosyltransferase</keyword>
<comment type="pathway">
    <text evidence="2">Lipid metabolism; sphingolipid metabolism.</text>
</comment>
<dbReference type="PANTHER" id="PTHR12726:SF0">
    <property type="entry name" value="CERAMIDE GLUCOSYLTRANSFERASE"/>
    <property type="match status" value="1"/>
</dbReference>
<dbReference type="OrthoDB" id="128106at2"/>
<evidence type="ECO:0000256" key="6">
    <source>
        <dbReference type="ARBA" id="ARBA00022692"/>
    </source>
</evidence>
<evidence type="ECO:0000256" key="5">
    <source>
        <dbReference type="ARBA" id="ARBA00022679"/>
    </source>
</evidence>
<feature type="transmembrane region" description="Helical" evidence="9">
    <location>
        <begin position="336"/>
        <end position="356"/>
    </location>
</feature>
<keyword evidence="8 9" id="KW-0472">Membrane</keyword>
<evidence type="ECO:0000256" key="1">
    <source>
        <dbReference type="ARBA" id="ARBA00004141"/>
    </source>
</evidence>
<dbReference type="InterPro" id="IPR029044">
    <property type="entry name" value="Nucleotide-diphossugar_trans"/>
</dbReference>
<dbReference type="Gene3D" id="3.90.550.10">
    <property type="entry name" value="Spore Coat Polysaccharide Biosynthesis Protein SpsA, Chain A"/>
    <property type="match status" value="1"/>
</dbReference>
<evidence type="ECO:0000256" key="9">
    <source>
        <dbReference type="SAM" id="Phobius"/>
    </source>
</evidence>
<comment type="pathway">
    <text evidence="3">Sphingolipid metabolism.</text>
</comment>
<dbReference type="Proteomes" id="UP000006055">
    <property type="component" value="Chromosome"/>
</dbReference>
<dbReference type="PANTHER" id="PTHR12726">
    <property type="entry name" value="CERAMIDE GLUCOSYLTRANSFERASE"/>
    <property type="match status" value="1"/>
</dbReference>
<dbReference type="STRING" id="706587.Desti_0533"/>
<dbReference type="GO" id="GO:0016020">
    <property type="term" value="C:membrane"/>
    <property type="evidence" value="ECO:0007669"/>
    <property type="project" value="UniProtKB-SubCell"/>
</dbReference>
<organism evidence="10 11">
    <name type="scientific">Desulfomonile tiedjei (strain ATCC 49306 / DSM 6799 / DCB-1)</name>
    <dbReference type="NCBI Taxonomy" id="706587"/>
    <lineage>
        <taxon>Bacteria</taxon>
        <taxon>Pseudomonadati</taxon>
        <taxon>Thermodesulfobacteriota</taxon>
        <taxon>Desulfomonilia</taxon>
        <taxon>Desulfomonilales</taxon>
        <taxon>Desulfomonilaceae</taxon>
        <taxon>Desulfomonile</taxon>
    </lineage>
</organism>
<evidence type="ECO:0000256" key="2">
    <source>
        <dbReference type="ARBA" id="ARBA00004760"/>
    </source>
</evidence>
<dbReference type="RefSeq" id="WP_014808425.1">
    <property type="nucleotide sequence ID" value="NC_018025.1"/>
</dbReference>
<keyword evidence="5" id="KW-0808">Transferase</keyword>
<dbReference type="KEGG" id="dti:Desti_0533"/>
<proteinExistence type="predicted"/>
<dbReference type="AlphaFoldDB" id="I4C125"/>
<protein>
    <recommendedName>
        <fullName evidence="12">Glycosyl transferase</fullName>
    </recommendedName>
</protein>
<evidence type="ECO:0000256" key="8">
    <source>
        <dbReference type="ARBA" id="ARBA00023136"/>
    </source>
</evidence>
<feature type="transmembrane region" description="Helical" evidence="9">
    <location>
        <begin position="269"/>
        <end position="295"/>
    </location>
</feature>
<gene>
    <name evidence="10" type="ordered locus">Desti_0533</name>
</gene>
<dbReference type="SUPFAM" id="SSF53448">
    <property type="entry name" value="Nucleotide-diphospho-sugar transferases"/>
    <property type="match status" value="1"/>
</dbReference>
<name>I4C125_DESTA</name>
<dbReference type="eggNOG" id="COG1215">
    <property type="taxonomic scope" value="Bacteria"/>
</dbReference>
<keyword evidence="7 9" id="KW-1133">Transmembrane helix</keyword>
<evidence type="ECO:0000256" key="7">
    <source>
        <dbReference type="ARBA" id="ARBA00022989"/>
    </source>
</evidence>
<evidence type="ECO:0000313" key="11">
    <source>
        <dbReference type="Proteomes" id="UP000006055"/>
    </source>
</evidence>
<dbReference type="GO" id="GO:0006679">
    <property type="term" value="P:glucosylceramide biosynthetic process"/>
    <property type="evidence" value="ECO:0007669"/>
    <property type="project" value="TreeGrafter"/>
</dbReference>
<dbReference type="HOGENOM" id="CLU_705418_0_0_7"/>
<dbReference type="Pfam" id="PF13506">
    <property type="entry name" value="Glyco_transf_21"/>
    <property type="match status" value="1"/>
</dbReference>
<keyword evidence="11" id="KW-1185">Reference proteome</keyword>
<evidence type="ECO:0000313" key="10">
    <source>
        <dbReference type="EMBL" id="AFM23266.1"/>
    </source>
</evidence>
<evidence type="ECO:0008006" key="12">
    <source>
        <dbReference type="Google" id="ProtNLM"/>
    </source>
</evidence>
<evidence type="ECO:0000256" key="3">
    <source>
        <dbReference type="ARBA" id="ARBA00004991"/>
    </source>
</evidence>
<feature type="transmembrane region" description="Helical" evidence="9">
    <location>
        <begin position="307"/>
        <end position="324"/>
    </location>
</feature>